<evidence type="ECO:0000313" key="4">
    <source>
        <dbReference type="EMBL" id="GAA2031905.1"/>
    </source>
</evidence>
<dbReference type="SUPFAM" id="SSF56349">
    <property type="entry name" value="DNA breaking-rejoining enzymes"/>
    <property type="match status" value="1"/>
</dbReference>
<keyword evidence="5" id="KW-1185">Reference proteome</keyword>
<dbReference type="RefSeq" id="WP_344666658.1">
    <property type="nucleotide sequence ID" value="NZ_BAAAQN010000018.1"/>
</dbReference>
<dbReference type="Proteomes" id="UP001500751">
    <property type="component" value="Unassembled WGS sequence"/>
</dbReference>
<protein>
    <recommendedName>
        <fullName evidence="3">Tyr recombinase domain-containing protein</fullName>
    </recommendedName>
</protein>
<reference evidence="4 5" key="1">
    <citation type="journal article" date="2019" name="Int. J. Syst. Evol. Microbiol.">
        <title>The Global Catalogue of Microorganisms (GCM) 10K type strain sequencing project: providing services to taxonomists for standard genome sequencing and annotation.</title>
        <authorList>
            <consortium name="The Broad Institute Genomics Platform"/>
            <consortium name="The Broad Institute Genome Sequencing Center for Infectious Disease"/>
            <person name="Wu L."/>
            <person name="Ma J."/>
        </authorList>
    </citation>
    <scope>NUCLEOTIDE SEQUENCE [LARGE SCALE GENOMIC DNA]</scope>
    <source>
        <strain evidence="4 5">JCM 16014</strain>
    </source>
</reference>
<accession>A0ABN2UAC1</accession>
<name>A0ABN2UAC1_9ACTN</name>
<dbReference type="InterPro" id="IPR011010">
    <property type="entry name" value="DNA_brk_join_enz"/>
</dbReference>
<sequence length="199" mass="22234">MYRAGLRPEEVTPLLVESFTAPVTPKGWGELTFEEAAPETDKRWTDDGSRRQRRSLKARPRGATRTVPVHPVLATKLAAYITNRELKAKNRLFSGYRGGELNYCVLDKALKRARELVLTPEQVGSPLARTLYDWRHLCLTNWINTGVPPATAARWAGNSVTVLMATYVNVIDNEVSLRARLEGMYDIPTAASNSDPHSD</sequence>
<evidence type="ECO:0000256" key="2">
    <source>
        <dbReference type="SAM" id="MobiDB-lite"/>
    </source>
</evidence>
<organism evidence="4 5">
    <name type="scientific">Catenulispora yoronensis</name>
    <dbReference type="NCBI Taxonomy" id="450799"/>
    <lineage>
        <taxon>Bacteria</taxon>
        <taxon>Bacillati</taxon>
        <taxon>Actinomycetota</taxon>
        <taxon>Actinomycetes</taxon>
        <taxon>Catenulisporales</taxon>
        <taxon>Catenulisporaceae</taxon>
        <taxon>Catenulispora</taxon>
    </lineage>
</organism>
<feature type="domain" description="Tyr recombinase" evidence="3">
    <location>
        <begin position="1"/>
        <end position="182"/>
    </location>
</feature>
<keyword evidence="1" id="KW-0233">DNA recombination</keyword>
<feature type="compositionally biased region" description="Basic residues" evidence="2">
    <location>
        <begin position="51"/>
        <end position="62"/>
    </location>
</feature>
<proteinExistence type="predicted"/>
<evidence type="ECO:0000313" key="5">
    <source>
        <dbReference type="Proteomes" id="UP001500751"/>
    </source>
</evidence>
<dbReference type="InterPro" id="IPR002104">
    <property type="entry name" value="Integrase_catalytic"/>
</dbReference>
<feature type="compositionally biased region" description="Basic and acidic residues" evidence="2">
    <location>
        <begin position="39"/>
        <end position="50"/>
    </location>
</feature>
<evidence type="ECO:0000256" key="1">
    <source>
        <dbReference type="ARBA" id="ARBA00023172"/>
    </source>
</evidence>
<dbReference type="InterPro" id="IPR013762">
    <property type="entry name" value="Integrase-like_cat_sf"/>
</dbReference>
<dbReference type="PROSITE" id="PS51898">
    <property type="entry name" value="TYR_RECOMBINASE"/>
    <property type="match status" value="1"/>
</dbReference>
<gene>
    <name evidence="4" type="ORF">GCM10009839_34920</name>
</gene>
<comment type="caution">
    <text evidence="4">The sequence shown here is derived from an EMBL/GenBank/DDBJ whole genome shotgun (WGS) entry which is preliminary data.</text>
</comment>
<evidence type="ECO:0000259" key="3">
    <source>
        <dbReference type="PROSITE" id="PS51898"/>
    </source>
</evidence>
<dbReference type="EMBL" id="BAAAQN010000018">
    <property type="protein sequence ID" value="GAA2031905.1"/>
    <property type="molecule type" value="Genomic_DNA"/>
</dbReference>
<dbReference type="Gene3D" id="1.10.443.10">
    <property type="entry name" value="Intergrase catalytic core"/>
    <property type="match status" value="1"/>
</dbReference>
<feature type="region of interest" description="Disordered" evidence="2">
    <location>
        <begin position="37"/>
        <end position="65"/>
    </location>
</feature>